<keyword evidence="3" id="KW-1185">Reference proteome</keyword>
<proteinExistence type="predicted"/>
<gene>
    <name evidence="2" type="ORF">AAFF_G00257800</name>
</gene>
<dbReference type="EMBL" id="JAINUG010000035">
    <property type="protein sequence ID" value="KAJ8408366.1"/>
    <property type="molecule type" value="Genomic_DNA"/>
</dbReference>
<dbReference type="Proteomes" id="UP001221898">
    <property type="component" value="Unassembled WGS sequence"/>
</dbReference>
<protein>
    <submittedName>
        <fullName evidence="2">Uncharacterized protein</fullName>
    </submittedName>
</protein>
<evidence type="ECO:0000313" key="3">
    <source>
        <dbReference type="Proteomes" id="UP001221898"/>
    </source>
</evidence>
<feature type="compositionally biased region" description="Basic residues" evidence="1">
    <location>
        <begin position="94"/>
        <end position="103"/>
    </location>
</feature>
<name>A0AAD7SV26_9TELE</name>
<comment type="caution">
    <text evidence="2">The sequence shown here is derived from an EMBL/GenBank/DDBJ whole genome shotgun (WGS) entry which is preliminary data.</text>
</comment>
<evidence type="ECO:0000313" key="2">
    <source>
        <dbReference type="EMBL" id="KAJ8408366.1"/>
    </source>
</evidence>
<organism evidence="2 3">
    <name type="scientific">Aldrovandia affinis</name>
    <dbReference type="NCBI Taxonomy" id="143900"/>
    <lineage>
        <taxon>Eukaryota</taxon>
        <taxon>Metazoa</taxon>
        <taxon>Chordata</taxon>
        <taxon>Craniata</taxon>
        <taxon>Vertebrata</taxon>
        <taxon>Euteleostomi</taxon>
        <taxon>Actinopterygii</taxon>
        <taxon>Neopterygii</taxon>
        <taxon>Teleostei</taxon>
        <taxon>Notacanthiformes</taxon>
        <taxon>Halosauridae</taxon>
        <taxon>Aldrovandia</taxon>
    </lineage>
</organism>
<feature type="compositionally biased region" description="Basic and acidic residues" evidence="1">
    <location>
        <begin position="32"/>
        <end position="43"/>
    </location>
</feature>
<accession>A0AAD7SV26</accession>
<sequence length="194" mass="21583">MQECLRAEPCPDGKPFLGKRESLFIIAAACEHDGRSSPKERGNRLGTHPFQRSATAHPRSAWCPGGGRTDGRRGAGAPGTRRRPPAPGPNLWRARGRLLRGARRSVSPQNRRKSQRSAKPQMFWFICAPDLDGISATGGCERSEAFRRLEEDSALTWAARCWEQLAPKTRRSPRITSPDTEEPIVFTIWQAGQN</sequence>
<evidence type="ECO:0000256" key="1">
    <source>
        <dbReference type="SAM" id="MobiDB-lite"/>
    </source>
</evidence>
<reference evidence="2" key="1">
    <citation type="journal article" date="2023" name="Science">
        <title>Genome structures resolve the early diversification of teleost fishes.</title>
        <authorList>
            <person name="Parey E."/>
            <person name="Louis A."/>
            <person name="Montfort J."/>
            <person name="Bouchez O."/>
            <person name="Roques C."/>
            <person name="Iampietro C."/>
            <person name="Lluch J."/>
            <person name="Castinel A."/>
            <person name="Donnadieu C."/>
            <person name="Desvignes T."/>
            <person name="Floi Bucao C."/>
            <person name="Jouanno E."/>
            <person name="Wen M."/>
            <person name="Mejri S."/>
            <person name="Dirks R."/>
            <person name="Jansen H."/>
            <person name="Henkel C."/>
            <person name="Chen W.J."/>
            <person name="Zahm M."/>
            <person name="Cabau C."/>
            <person name="Klopp C."/>
            <person name="Thompson A.W."/>
            <person name="Robinson-Rechavi M."/>
            <person name="Braasch I."/>
            <person name="Lecointre G."/>
            <person name="Bobe J."/>
            <person name="Postlethwait J.H."/>
            <person name="Berthelot C."/>
            <person name="Roest Crollius H."/>
            <person name="Guiguen Y."/>
        </authorList>
    </citation>
    <scope>NUCLEOTIDE SEQUENCE</scope>
    <source>
        <strain evidence="2">NC1722</strain>
    </source>
</reference>
<dbReference type="AlphaFoldDB" id="A0AAD7SV26"/>
<feature type="region of interest" description="Disordered" evidence="1">
    <location>
        <begin position="32"/>
        <end position="118"/>
    </location>
</feature>